<evidence type="ECO:0000313" key="2">
    <source>
        <dbReference type="Proteomes" id="UP000198908"/>
    </source>
</evidence>
<dbReference type="Gene3D" id="1.10.12.10">
    <property type="entry name" value="Lyase 2-enoyl-coa Hydratase, Chain A, domain 2"/>
    <property type="match status" value="1"/>
</dbReference>
<gene>
    <name evidence="1" type="ORF">SAMN05421548_13117</name>
</gene>
<evidence type="ECO:0000313" key="1">
    <source>
        <dbReference type="EMBL" id="SDE04029.1"/>
    </source>
</evidence>
<sequence>MQADLHTGLYVEIAAYNRLIRTADRIEGIGAYNGKRQPFSTDVELRWQPTCDGPLDQLWVRLRQLYAAPDEATSTRSVVRDNP</sequence>
<dbReference type="EMBL" id="FMYQ01000031">
    <property type="protein sequence ID" value="SDE04029.1"/>
    <property type="molecule type" value="Genomic_DNA"/>
</dbReference>
<organism evidence="1 2">
    <name type="scientific">Paraburkholderia lycopersici</name>
    <dbReference type="NCBI Taxonomy" id="416944"/>
    <lineage>
        <taxon>Bacteria</taxon>
        <taxon>Pseudomonadati</taxon>
        <taxon>Pseudomonadota</taxon>
        <taxon>Betaproteobacteria</taxon>
        <taxon>Burkholderiales</taxon>
        <taxon>Burkholderiaceae</taxon>
        <taxon>Paraburkholderia</taxon>
    </lineage>
</organism>
<dbReference type="Proteomes" id="UP000198908">
    <property type="component" value="Unassembled WGS sequence"/>
</dbReference>
<name>A0A1G6ZN76_9BURK</name>
<proteinExistence type="predicted"/>
<dbReference type="AlphaFoldDB" id="A0A1G6ZN76"/>
<protein>
    <submittedName>
        <fullName evidence="1">Uncharacterized protein</fullName>
    </submittedName>
</protein>
<dbReference type="RefSeq" id="WP_092003680.1">
    <property type="nucleotide sequence ID" value="NZ_FMYQ01000031.1"/>
</dbReference>
<dbReference type="STRING" id="416944.SAMN05421548_13117"/>
<dbReference type="InterPro" id="IPR014748">
    <property type="entry name" value="Enoyl-CoA_hydra_C"/>
</dbReference>
<accession>A0A1G6ZN76</accession>
<reference evidence="2" key="1">
    <citation type="submission" date="2016-09" db="EMBL/GenBank/DDBJ databases">
        <authorList>
            <person name="Varghese N."/>
            <person name="Submissions S."/>
        </authorList>
    </citation>
    <scope>NUCLEOTIDE SEQUENCE [LARGE SCALE GENOMIC DNA]</scope>
    <source>
        <strain evidence="2">TNe-862</strain>
    </source>
</reference>
<keyword evidence="2" id="KW-1185">Reference proteome</keyword>